<keyword evidence="2" id="KW-0285">Flavoprotein</keyword>
<dbReference type="GO" id="GO:0050660">
    <property type="term" value="F:flavin adenine dinucleotide binding"/>
    <property type="evidence" value="ECO:0007669"/>
    <property type="project" value="TreeGrafter"/>
</dbReference>
<dbReference type="GO" id="GO:0009061">
    <property type="term" value="P:anaerobic respiration"/>
    <property type="evidence" value="ECO:0007669"/>
    <property type="project" value="TreeGrafter"/>
</dbReference>
<dbReference type="Gene3D" id="3.90.700.10">
    <property type="entry name" value="Succinate dehydrogenase/fumarate reductase flavoprotein, catalytic domain"/>
    <property type="match status" value="1"/>
</dbReference>
<feature type="domain" description="FAD-dependent oxidoreductase 2 FAD-binding" evidence="4">
    <location>
        <begin position="21"/>
        <end position="258"/>
    </location>
</feature>
<dbReference type="InterPro" id="IPR036188">
    <property type="entry name" value="FAD/NAD-bd_sf"/>
</dbReference>
<dbReference type="HOGENOM" id="CLU_027931_0_0_12"/>
<sequence>MIEKVGTVTFEGISIPVFFSHVLIIGSGAASLSCALHLKRMGCDDITIVTDNSLGGTSRNTGSDKQTYYRLNDSGQVPDSPYAMAESYLEGGAMHGDIAFVEAQGSTQAFYNLVSLGVPFPHNRYGGYTGYKTDHDPSNRGISLGPYTSRVMMEKFQSEISRLDICELDHQDAVQLLMAADDRIAGALFVDKQGTLSENLGFSIILSDHVVLGTGGPAGLYAASVYPKVHTGSIGLALEVGAEAVNLTESQFGLASTKVRWNLSGSYQQVLPRYFSTDAQGGDEQDFLVPYFNDWKELTRAVFLKGYQWPFDAAKIPDNGSSLIDLLVYQETQVKKRRVFVDYRNNLNGKAGWGVFSKQVVDEVALHYLDNSRAWAETPLKRLQLLNPEAYTMYLDKGVDLSLVPLEIDLCAQHNNGGLSADIWWESTNIKRLYPIGEVNGSHGVSRPGGSALNAGQVGAKRAATRIVGYGENDSLDIDSAIVATSSQVKNVVVLAHRWVRQNALDHFSVPAAKEVLSGIRSEMQLRMSECAGPVRRAKAVELACLKARQQRMHALENLSVPPVLLTVALQLRHMLISQDWYLSAIKGYLANGGGSRGSYLVFDEAGDSAHPLLPAYRIKQELLAMRSKIQVLSLDAKGQIVQRYASARPIPKTEFWFEQVWAEFRNGAFLLPLDDAGKAKEQ</sequence>
<dbReference type="OrthoDB" id="9806724at2"/>
<dbReference type="STRING" id="158190.SpiGrapes_3195"/>
<evidence type="ECO:0000256" key="3">
    <source>
        <dbReference type="ARBA" id="ARBA00023002"/>
    </source>
</evidence>
<dbReference type="GO" id="GO:0005886">
    <property type="term" value="C:plasma membrane"/>
    <property type="evidence" value="ECO:0007669"/>
    <property type="project" value="TreeGrafter"/>
</dbReference>
<dbReference type="SUPFAM" id="SSF51905">
    <property type="entry name" value="FAD/NAD(P)-binding domain"/>
    <property type="match status" value="1"/>
</dbReference>
<dbReference type="PANTHER" id="PTHR11632">
    <property type="entry name" value="SUCCINATE DEHYDROGENASE 2 FLAVOPROTEIN SUBUNIT"/>
    <property type="match status" value="1"/>
</dbReference>
<dbReference type="KEGG" id="sgp:SpiGrapes_3195"/>
<dbReference type="RefSeq" id="WP_014271779.1">
    <property type="nucleotide sequence ID" value="NC_016633.1"/>
</dbReference>
<keyword evidence="3" id="KW-0560">Oxidoreductase</keyword>
<evidence type="ECO:0000313" key="5">
    <source>
        <dbReference type="EMBL" id="AEV30940.1"/>
    </source>
</evidence>
<gene>
    <name evidence="5" type="ordered locus">SpiGrapes_3195</name>
</gene>
<protein>
    <submittedName>
        <fullName evidence="5">Succinate dehydrogenase/fumarate reductase flavoprotein subunit</fullName>
    </submittedName>
</protein>
<evidence type="ECO:0000259" key="4">
    <source>
        <dbReference type="Pfam" id="PF00890"/>
    </source>
</evidence>
<evidence type="ECO:0000313" key="6">
    <source>
        <dbReference type="Proteomes" id="UP000005632"/>
    </source>
</evidence>
<dbReference type="PANTHER" id="PTHR11632:SF51">
    <property type="entry name" value="SUCCINATE DEHYDROGENASE [UBIQUINONE] FLAVOPROTEIN SUBUNIT, MITOCHONDRIAL"/>
    <property type="match status" value="1"/>
</dbReference>
<organism evidence="5 6">
    <name type="scientific">Sphaerochaeta pleomorpha (strain ATCC BAA-1885 / DSM 22778 / Grapes)</name>
    <dbReference type="NCBI Taxonomy" id="158190"/>
    <lineage>
        <taxon>Bacteria</taxon>
        <taxon>Pseudomonadati</taxon>
        <taxon>Spirochaetota</taxon>
        <taxon>Spirochaetia</taxon>
        <taxon>Spirochaetales</taxon>
        <taxon>Sphaerochaetaceae</taxon>
        <taxon>Sphaerochaeta</taxon>
    </lineage>
</organism>
<dbReference type="Gene3D" id="3.50.50.60">
    <property type="entry name" value="FAD/NAD(P)-binding domain"/>
    <property type="match status" value="2"/>
</dbReference>
<dbReference type="InterPro" id="IPR030664">
    <property type="entry name" value="SdhA/FrdA/AprA"/>
</dbReference>
<dbReference type="eggNOG" id="COG1053">
    <property type="taxonomic scope" value="Bacteria"/>
</dbReference>
<evidence type="ECO:0000256" key="2">
    <source>
        <dbReference type="ARBA" id="ARBA00022630"/>
    </source>
</evidence>
<dbReference type="InterPro" id="IPR003953">
    <property type="entry name" value="FAD-dep_OxRdtase_2_FAD-bd"/>
</dbReference>
<evidence type="ECO:0000256" key="1">
    <source>
        <dbReference type="ARBA" id="ARBA00001974"/>
    </source>
</evidence>
<dbReference type="GO" id="GO:0000104">
    <property type="term" value="F:succinate dehydrogenase activity"/>
    <property type="evidence" value="ECO:0007669"/>
    <property type="project" value="TreeGrafter"/>
</dbReference>
<dbReference type="InterPro" id="IPR027477">
    <property type="entry name" value="Succ_DH/fumarate_Rdtase_cat_sf"/>
</dbReference>
<reference evidence="5 6" key="1">
    <citation type="submission" date="2011-11" db="EMBL/GenBank/DDBJ databases">
        <title>Complete sequence of Spirochaeta sp. grapes.</title>
        <authorList>
            <consortium name="US DOE Joint Genome Institute"/>
            <person name="Lucas S."/>
            <person name="Han J."/>
            <person name="Lapidus A."/>
            <person name="Cheng J.-F."/>
            <person name="Goodwin L."/>
            <person name="Pitluck S."/>
            <person name="Peters L."/>
            <person name="Ovchinnikova G."/>
            <person name="Munk A.C."/>
            <person name="Detter J.C."/>
            <person name="Han C."/>
            <person name="Tapia R."/>
            <person name="Land M."/>
            <person name="Hauser L."/>
            <person name="Kyrpides N."/>
            <person name="Ivanova N."/>
            <person name="Pagani I."/>
            <person name="Ritalahtilisa K."/>
            <person name="Loeffler F."/>
            <person name="Woyke T."/>
        </authorList>
    </citation>
    <scope>NUCLEOTIDE SEQUENCE [LARGE SCALE GENOMIC DNA]</scope>
    <source>
        <strain evidence="6">ATCC BAA-1885 / DSM 22778 / Grapes</strain>
    </source>
</reference>
<keyword evidence="6" id="KW-1185">Reference proteome</keyword>
<accession>G8QQL0</accession>
<dbReference type="GO" id="GO:0009055">
    <property type="term" value="F:electron transfer activity"/>
    <property type="evidence" value="ECO:0007669"/>
    <property type="project" value="TreeGrafter"/>
</dbReference>
<proteinExistence type="predicted"/>
<dbReference type="Proteomes" id="UP000005632">
    <property type="component" value="Chromosome"/>
</dbReference>
<dbReference type="PROSITE" id="PS51257">
    <property type="entry name" value="PROKAR_LIPOPROTEIN"/>
    <property type="match status" value="1"/>
</dbReference>
<name>G8QQL0_SPHPG</name>
<comment type="cofactor">
    <cofactor evidence="1">
        <name>FAD</name>
        <dbReference type="ChEBI" id="CHEBI:57692"/>
    </cofactor>
</comment>
<dbReference type="EMBL" id="CP003155">
    <property type="protein sequence ID" value="AEV30940.1"/>
    <property type="molecule type" value="Genomic_DNA"/>
</dbReference>
<dbReference type="AlphaFoldDB" id="G8QQL0"/>
<dbReference type="Pfam" id="PF00890">
    <property type="entry name" value="FAD_binding_2"/>
    <property type="match status" value="1"/>
</dbReference>